<name>A0A7G5B178_9CAUD</name>
<dbReference type="KEGG" id="vg:62682573"/>
<dbReference type="Proteomes" id="UP000515765">
    <property type="component" value="Segment"/>
</dbReference>
<sequence>MFKGKTRQMGKRGQIHVGKPFFMDSEPLSIASHPWTVRVDIWGEPFYMHLKHKPTKRAIRRLPKTAIMFFKDVHGDPADLA</sequence>
<dbReference type="EMBL" id="MT675125">
    <property type="protein sequence ID" value="QMV30051.1"/>
    <property type="molecule type" value="Genomic_DNA"/>
</dbReference>
<reference evidence="2" key="1">
    <citation type="submission" date="2020-06" db="EMBL/GenBank/DDBJ databases">
        <title>Complete genome sequences of Providencia rettgeri bacteriophages PibeRecoleta, Stilesk and PatoteraRojo.</title>
        <authorList>
            <person name="Batinovic S."/>
            <person name="Chan H.T."/>
            <person name="Stiles J."/>
            <person name="Petrovski S."/>
        </authorList>
    </citation>
    <scope>NUCLEOTIDE SEQUENCE [LARGE SCALE GENOMIC DNA]</scope>
</reference>
<dbReference type="RefSeq" id="YP_009999937.1">
    <property type="nucleotide sequence ID" value="NC_053010.1"/>
</dbReference>
<keyword evidence="2" id="KW-1185">Reference proteome</keyword>
<proteinExistence type="predicted"/>
<protein>
    <submittedName>
        <fullName evidence="1">Uncharacterized protein</fullName>
    </submittedName>
</protein>
<organism evidence="1 2">
    <name type="scientific">Providencia phage vB_PreS-Stilesk</name>
    <dbReference type="NCBI Taxonomy" id="2761110"/>
    <lineage>
        <taxon>Viruses</taxon>
        <taxon>Duplodnaviria</taxon>
        <taxon>Heunggongvirae</taxon>
        <taxon>Uroviricota</taxon>
        <taxon>Caudoviricetes</taxon>
        <taxon>Casjensviridae</taxon>
        <taxon>Redjacvirus</taxon>
        <taxon>Redjacvirus stilesk</taxon>
    </lineage>
</organism>
<evidence type="ECO:0000313" key="1">
    <source>
        <dbReference type="EMBL" id="QMV30051.1"/>
    </source>
</evidence>
<dbReference type="GeneID" id="62682573"/>
<accession>A0A7G5B178</accession>
<evidence type="ECO:0000313" key="2">
    <source>
        <dbReference type="Proteomes" id="UP000515765"/>
    </source>
</evidence>